<feature type="transmembrane region" description="Helical" evidence="8">
    <location>
        <begin position="286"/>
        <end position="313"/>
    </location>
</feature>
<feature type="transmembrane region" description="Helical" evidence="8">
    <location>
        <begin position="158"/>
        <end position="180"/>
    </location>
</feature>
<evidence type="ECO:0000256" key="4">
    <source>
        <dbReference type="ARBA" id="ARBA00022692"/>
    </source>
</evidence>
<dbReference type="EMBL" id="CP071137">
    <property type="protein sequence ID" value="QWY77313.1"/>
    <property type="molecule type" value="Genomic_DNA"/>
</dbReference>
<dbReference type="GO" id="GO:0016758">
    <property type="term" value="F:hexosyltransferase activity"/>
    <property type="evidence" value="ECO:0007669"/>
    <property type="project" value="InterPro"/>
</dbReference>
<evidence type="ECO:0000256" key="5">
    <source>
        <dbReference type="ARBA" id="ARBA00022989"/>
    </source>
</evidence>
<keyword evidence="2" id="KW-1003">Cell membrane</keyword>
<evidence type="ECO:0000256" key="6">
    <source>
        <dbReference type="ARBA" id="ARBA00023136"/>
    </source>
</evidence>
<sequence length="411" mass="47036">MGRFSEVWNNVQLWNPWHRFDKLTPLERWLIPERLRVYPRIFFIAFVGESLWKWWQYADGIRHGNLPDIDFTVFWLASKATASGHIVMLYDPRYLYQLLHPLSSSIRGNYGWFYPPSFSLLLLPLAVLPWLPAYFLFVGGTLWAYIHTLKPWLTSPRMVWGLLAFPGLWFNLLTGQNAFLTASLAGLTLYWMDRRWKLSALFLGLLFTKPHLAILFPLVFLITGKWRILGGAALVAGGVLGLAVLGEGTEVLPAWLHSLGVAKSWAENGGPDYWKFMPSVFSSLRWLGLSIPLAYLFHGLVALTAALATAWVWRTCQNAEVRAAVLTSASLLISPYLFYYDLAWLALPLILLTRQGLKHGWRSWEREILLGTWLCPLLCKALPVIFPLQIGPLFTIALLWISVRRARWRGV</sequence>
<evidence type="ECO:0000256" key="2">
    <source>
        <dbReference type="ARBA" id="ARBA00022475"/>
    </source>
</evidence>
<evidence type="ECO:0000256" key="8">
    <source>
        <dbReference type="SAM" id="Phobius"/>
    </source>
</evidence>
<feature type="transmembrane region" description="Helical" evidence="8">
    <location>
        <begin position="228"/>
        <end position="246"/>
    </location>
</feature>
<organism evidence="9 10">
    <name type="scientific">Ferrovum myxofaciens</name>
    <dbReference type="NCBI Taxonomy" id="416213"/>
    <lineage>
        <taxon>Bacteria</taxon>
        <taxon>Pseudomonadati</taxon>
        <taxon>Pseudomonadota</taxon>
        <taxon>Betaproteobacteria</taxon>
        <taxon>Ferrovales</taxon>
        <taxon>Ferrovaceae</taxon>
        <taxon>Ferrovum</taxon>
    </lineage>
</organism>
<keyword evidence="6 8" id="KW-0472">Membrane</keyword>
<dbReference type="Pfam" id="PF09594">
    <property type="entry name" value="GT87"/>
    <property type="match status" value="1"/>
</dbReference>
<reference evidence="9" key="1">
    <citation type="submission" date="2021-02" db="EMBL/GenBank/DDBJ databases">
        <title>Comparative genomics of Ferrovum myxofaciens strains, predominant extremophile bacteria forming large biofilm stalactites in acid mine ecosystems.</title>
        <authorList>
            <person name="Burkartova K."/>
            <person name="Ridl J."/>
            <person name="Pajer P."/>
            <person name="Falteisek L."/>
        </authorList>
    </citation>
    <scope>NUCLEOTIDE SEQUENCE</scope>
    <source>
        <strain evidence="9">MI1III</strain>
    </source>
</reference>
<gene>
    <name evidence="9" type="ORF">JZL65_12745</name>
</gene>
<protein>
    <submittedName>
        <fullName evidence="9">DUF2029 domain-containing protein</fullName>
    </submittedName>
</protein>
<keyword evidence="4 8" id="KW-0812">Transmembrane</keyword>
<name>A0A9E6MXK5_9PROT</name>
<feature type="transmembrane region" description="Helical" evidence="8">
    <location>
        <begin position="121"/>
        <end position="146"/>
    </location>
</feature>
<accession>A0A9E6MXK5</accession>
<evidence type="ECO:0000256" key="3">
    <source>
        <dbReference type="ARBA" id="ARBA00022679"/>
    </source>
</evidence>
<keyword evidence="5 8" id="KW-1133">Transmembrane helix</keyword>
<feature type="transmembrane region" description="Helical" evidence="8">
    <location>
        <begin position="325"/>
        <end position="351"/>
    </location>
</feature>
<keyword evidence="3" id="KW-0808">Transferase</keyword>
<comment type="similarity">
    <text evidence="7">Belongs to the glycosyltransferase 87 family.</text>
</comment>
<proteinExistence type="inferred from homology"/>
<feature type="transmembrane region" description="Helical" evidence="8">
    <location>
        <begin position="371"/>
        <end position="401"/>
    </location>
</feature>
<evidence type="ECO:0000256" key="7">
    <source>
        <dbReference type="ARBA" id="ARBA00024033"/>
    </source>
</evidence>
<dbReference type="RefSeq" id="WP_273144570.1">
    <property type="nucleotide sequence ID" value="NZ_CP053675.1"/>
</dbReference>
<evidence type="ECO:0000256" key="1">
    <source>
        <dbReference type="ARBA" id="ARBA00004651"/>
    </source>
</evidence>
<evidence type="ECO:0000313" key="10">
    <source>
        <dbReference type="Proteomes" id="UP000683551"/>
    </source>
</evidence>
<comment type="subcellular location">
    <subcellularLocation>
        <location evidence="1">Cell membrane</location>
        <topology evidence="1">Multi-pass membrane protein</topology>
    </subcellularLocation>
</comment>
<dbReference type="Proteomes" id="UP000683551">
    <property type="component" value="Chromosome"/>
</dbReference>
<dbReference type="AlphaFoldDB" id="A0A9E6MXK5"/>
<evidence type="ECO:0000313" key="9">
    <source>
        <dbReference type="EMBL" id="QWY77313.1"/>
    </source>
</evidence>
<feature type="transmembrane region" description="Helical" evidence="8">
    <location>
        <begin position="200"/>
        <end position="221"/>
    </location>
</feature>
<dbReference type="GO" id="GO:0005886">
    <property type="term" value="C:plasma membrane"/>
    <property type="evidence" value="ECO:0007669"/>
    <property type="project" value="UniProtKB-SubCell"/>
</dbReference>
<dbReference type="InterPro" id="IPR018584">
    <property type="entry name" value="GT87"/>
</dbReference>